<name>A0A8X8LC33_9BACT</name>
<dbReference type="EMBL" id="FNNO01000001">
    <property type="protein sequence ID" value="SDW04280.1"/>
    <property type="molecule type" value="Genomic_DNA"/>
</dbReference>
<dbReference type="AlphaFoldDB" id="A0A8X8LC33"/>
<dbReference type="RefSeq" id="WP_092721291.1">
    <property type="nucleotide sequence ID" value="NZ_FNNO01000001.1"/>
</dbReference>
<reference evidence="2 3" key="1">
    <citation type="submission" date="2016-10" db="EMBL/GenBank/DDBJ databases">
        <authorList>
            <person name="Varghese N."/>
            <person name="Submissions S."/>
        </authorList>
    </citation>
    <scope>NUCLEOTIDE SEQUENCE [LARGE SCALE GENOMIC DNA]</scope>
    <source>
        <strain evidence="2 3">DSM 25353</strain>
    </source>
</reference>
<dbReference type="Proteomes" id="UP000198711">
    <property type="component" value="Unassembled WGS sequence"/>
</dbReference>
<sequence>MVTEEIIVTQLTITYPSQTQYFQIVLPDDAICISAIETGMYWVISASSMATPAYAAAPSFDFSAPFRVSNNLKLGDLSLSAGSAADVFFEKEIMYEAPGLLPGDLIGAYLWPSMPWVQSSKKTAVNIHIHEGLRVIEGWFRDNHDPGGLSFQYAINVYLWIKVGNTQKTKHHDHCTCPRIHTEADDGVRILQELSLTVSASQTQTGGTADITGTQQPVPVGGTSR</sequence>
<evidence type="ECO:0000256" key="1">
    <source>
        <dbReference type="SAM" id="MobiDB-lite"/>
    </source>
</evidence>
<comment type="caution">
    <text evidence="2">The sequence shown here is derived from an EMBL/GenBank/DDBJ whole genome shotgun (WGS) entry which is preliminary data.</text>
</comment>
<protein>
    <submittedName>
        <fullName evidence="2">Uncharacterized protein</fullName>
    </submittedName>
</protein>
<keyword evidence="3" id="KW-1185">Reference proteome</keyword>
<proteinExistence type="predicted"/>
<accession>A0A8X8LC33</accession>
<gene>
    <name evidence="2" type="ORF">SAMN05444410_10195</name>
</gene>
<evidence type="ECO:0000313" key="3">
    <source>
        <dbReference type="Proteomes" id="UP000198711"/>
    </source>
</evidence>
<organism evidence="2 3">
    <name type="scientific">Hydrobacter penzbergensis</name>
    <dbReference type="NCBI Taxonomy" id="1235997"/>
    <lineage>
        <taxon>Bacteria</taxon>
        <taxon>Pseudomonadati</taxon>
        <taxon>Bacteroidota</taxon>
        <taxon>Chitinophagia</taxon>
        <taxon>Chitinophagales</taxon>
        <taxon>Chitinophagaceae</taxon>
        <taxon>Hydrobacter</taxon>
    </lineage>
</organism>
<evidence type="ECO:0000313" key="2">
    <source>
        <dbReference type="EMBL" id="SDW04280.1"/>
    </source>
</evidence>
<feature type="region of interest" description="Disordered" evidence="1">
    <location>
        <begin position="201"/>
        <end position="225"/>
    </location>
</feature>